<sequence>MEMLAGDSSGSAVVQKLLDICTPDQRRAIVEKFRQSVVKLSLKMHGCRVIQKAFQVCPPELQSMLAGEL</sequence>
<dbReference type="InterPro" id="IPR001313">
    <property type="entry name" value="Pumilio_RNA-bd_rpt"/>
</dbReference>
<dbReference type="SUPFAM" id="SSF48371">
    <property type="entry name" value="ARM repeat"/>
    <property type="match status" value="1"/>
</dbReference>
<reference evidence="4" key="1">
    <citation type="submission" date="2021-02" db="EMBL/GenBank/DDBJ databases">
        <authorList>
            <person name="Dougan E. K."/>
            <person name="Rhodes N."/>
            <person name="Thang M."/>
            <person name="Chan C."/>
        </authorList>
    </citation>
    <scope>NUCLEOTIDE SEQUENCE</scope>
</reference>
<dbReference type="EMBL" id="CAJNIZ010047813">
    <property type="protein sequence ID" value="CAE7776391.1"/>
    <property type="molecule type" value="Genomic_DNA"/>
</dbReference>
<proteinExistence type="predicted"/>
<feature type="non-terminal residue" evidence="4">
    <location>
        <position position="69"/>
    </location>
</feature>
<dbReference type="InterPro" id="IPR016024">
    <property type="entry name" value="ARM-type_fold"/>
</dbReference>
<dbReference type="GO" id="GO:0010608">
    <property type="term" value="P:post-transcriptional regulation of gene expression"/>
    <property type="evidence" value="ECO:0007669"/>
    <property type="project" value="TreeGrafter"/>
</dbReference>
<organism evidence="4 5">
    <name type="scientific">Symbiodinium pilosum</name>
    <name type="common">Dinoflagellate</name>
    <dbReference type="NCBI Taxonomy" id="2952"/>
    <lineage>
        <taxon>Eukaryota</taxon>
        <taxon>Sar</taxon>
        <taxon>Alveolata</taxon>
        <taxon>Dinophyceae</taxon>
        <taxon>Suessiales</taxon>
        <taxon>Symbiodiniaceae</taxon>
        <taxon>Symbiodinium</taxon>
    </lineage>
</organism>
<gene>
    <name evidence="4" type="primary">pum1</name>
    <name evidence="4" type="ORF">SPIL2461_LOCUS22990</name>
</gene>
<dbReference type="InterPro" id="IPR033133">
    <property type="entry name" value="PUM-HD"/>
</dbReference>
<name>A0A812YD00_SYMPI</name>
<dbReference type="AlphaFoldDB" id="A0A812YD00"/>
<comment type="caution">
    <text evidence="4">The sequence shown here is derived from an EMBL/GenBank/DDBJ whole genome shotgun (WGS) entry which is preliminary data.</text>
</comment>
<feature type="domain" description="PUM-HD" evidence="3">
    <location>
        <begin position="1"/>
        <end position="69"/>
    </location>
</feature>
<protein>
    <submittedName>
        <fullName evidence="4">Pum1 protein</fullName>
    </submittedName>
</protein>
<dbReference type="Pfam" id="PF00806">
    <property type="entry name" value="PUF"/>
    <property type="match status" value="2"/>
</dbReference>
<feature type="repeat" description="Pumilio" evidence="2">
    <location>
        <begin position="1"/>
        <end position="31"/>
    </location>
</feature>
<dbReference type="PANTHER" id="PTHR12537">
    <property type="entry name" value="RNA BINDING PROTEIN PUMILIO-RELATED"/>
    <property type="match status" value="1"/>
</dbReference>
<dbReference type="OrthoDB" id="420430at2759"/>
<dbReference type="PANTHER" id="PTHR12537:SF12">
    <property type="entry name" value="MATERNAL PROTEIN PUMILIO"/>
    <property type="match status" value="1"/>
</dbReference>
<dbReference type="PROSITE" id="PS50302">
    <property type="entry name" value="PUM"/>
    <property type="match status" value="2"/>
</dbReference>
<keyword evidence="1" id="KW-0677">Repeat</keyword>
<evidence type="ECO:0000259" key="3">
    <source>
        <dbReference type="PROSITE" id="PS50303"/>
    </source>
</evidence>
<dbReference type="GO" id="GO:0003729">
    <property type="term" value="F:mRNA binding"/>
    <property type="evidence" value="ECO:0007669"/>
    <property type="project" value="TreeGrafter"/>
</dbReference>
<dbReference type="PROSITE" id="PS50303">
    <property type="entry name" value="PUM_HD"/>
    <property type="match status" value="1"/>
</dbReference>
<feature type="repeat" description="Pumilio" evidence="2">
    <location>
        <begin position="32"/>
        <end position="67"/>
    </location>
</feature>
<dbReference type="SMART" id="SM00025">
    <property type="entry name" value="Pumilio"/>
    <property type="match status" value="2"/>
</dbReference>
<dbReference type="InterPro" id="IPR011989">
    <property type="entry name" value="ARM-like"/>
</dbReference>
<evidence type="ECO:0000256" key="1">
    <source>
        <dbReference type="ARBA" id="ARBA00022737"/>
    </source>
</evidence>
<evidence type="ECO:0000256" key="2">
    <source>
        <dbReference type="PROSITE-ProRule" id="PRU00317"/>
    </source>
</evidence>
<dbReference type="Gene3D" id="1.25.10.10">
    <property type="entry name" value="Leucine-rich Repeat Variant"/>
    <property type="match status" value="1"/>
</dbReference>
<keyword evidence="5" id="KW-1185">Reference proteome</keyword>
<accession>A0A812YD00</accession>
<evidence type="ECO:0000313" key="4">
    <source>
        <dbReference type="EMBL" id="CAE7776391.1"/>
    </source>
</evidence>
<dbReference type="Proteomes" id="UP000649617">
    <property type="component" value="Unassembled WGS sequence"/>
</dbReference>
<dbReference type="GO" id="GO:0005737">
    <property type="term" value="C:cytoplasm"/>
    <property type="evidence" value="ECO:0007669"/>
    <property type="project" value="TreeGrafter"/>
</dbReference>
<evidence type="ECO:0000313" key="5">
    <source>
        <dbReference type="Proteomes" id="UP000649617"/>
    </source>
</evidence>